<dbReference type="InParanoid" id="A0A0D0BSK8"/>
<proteinExistence type="predicted"/>
<feature type="transmembrane region" description="Helical" evidence="7">
    <location>
        <begin position="75"/>
        <end position="97"/>
    </location>
</feature>
<dbReference type="GO" id="GO:0016746">
    <property type="term" value="F:acyltransferase activity"/>
    <property type="evidence" value="ECO:0007669"/>
    <property type="project" value="UniProtKB-KW"/>
</dbReference>
<name>A0A0D0BSK8_9AGAM</name>
<feature type="transmembrane region" description="Helical" evidence="7">
    <location>
        <begin position="38"/>
        <end position="63"/>
    </location>
</feature>
<gene>
    <name evidence="8" type="ORF">CY34DRAFT_797798</name>
</gene>
<evidence type="ECO:0000256" key="4">
    <source>
        <dbReference type="ARBA" id="ARBA00023098"/>
    </source>
</evidence>
<evidence type="ECO:0000256" key="1">
    <source>
        <dbReference type="ARBA" id="ARBA00022679"/>
    </source>
</evidence>
<evidence type="ECO:0000256" key="5">
    <source>
        <dbReference type="ARBA" id="ARBA00023136"/>
    </source>
</evidence>
<dbReference type="FunCoup" id="A0A0D0BSK8">
    <property type="interactions" value="54"/>
</dbReference>
<keyword evidence="9" id="KW-1185">Reference proteome</keyword>
<organism evidence="8 9">
    <name type="scientific">Suillus luteus UH-Slu-Lm8-n1</name>
    <dbReference type="NCBI Taxonomy" id="930992"/>
    <lineage>
        <taxon>Eukaryota</taxon>
        <taxon>Fungi</taxon>
        <taxon>Dikarya</taxon>
        <taxon>Basidiomycota</taxon>
        <taxon>Agaricomycotina</taxon>
        <taxon>Agaricomycetes</taxon>
        <taxon>Agaricomycetidae</taxon>
        <taxon>Boletales</taxon>
        <taxon>Suillineae</taxon>
        <taxon>Suillaceae</taxon>
        <taxon>Suillus</taxon>
    </lineage>
</organism>
<dbReference type="HOGENOM" id="CLU_048121_2_0_1"/>
<dbReference type="PANTHER" id="PTHR23063:SF60">
    <property type="entry name" value="LYSOPHOSPHATIDIC ACID:OLEOYL-COA ACYLTRANSFERASE 1"/>
    <property type="match status" value="1"/>
</dbReference>
<evidence type="ECO:0000313" key="9">
    <source>
        <dbReference type="Proteomes" id="UP000054485"/>
    </source>
</evidence>
<keyword evidence="2 7" id="KW-0812">Transmembrane</keyword>
<keyword evidence="1" id="KW-0808">Transferase</keyword>
<dbReference type="GO" id="GO:0006629">
    <property type="term" value="P:lipid metabolic process"/>
    <property type="evidence" value="ECO:0007669"/>
    <property type="project" value="UniProtKB-KW"/>
</dbReference>
<evidence type="ECO:0000256" key="7">
    <source>
        <dbReference type="SAM" id="Phobius"/>
    </source>
</evidence>
<evidence type="ECO:0008006" key="10">
    <source>
        <dbReference type="Google" id="ProtNLM"/>
    </source>
</evidence>
<dbReference type="AlphaFoldDB" id="A0A0D0BSK8"/>
<sequence length="373" mass="41106">MEKFSSFRDPGTGIQPFLAPVPPQERDLFATILTPIRAVVAVTRTVVIIVLISIHFVLVHVIGFICRPVPPLQNIISWIGTALLARLALYVIGFWSVPTELIVRKRGKILENRWNPGAGDLIVSNWSSWIEVLWLAYQYNPLFVLPVANAPVASSARDASSISYTPGRKTGTGSAAISSFNRVLSSPEVIHGFRQVSLLEMISSTGNTPSAPSSVPLRSLDDIRRSARSPIVVFPECTTSNGRGLLRFADVFNGASVPTKGYNIFLMCVRYDPPTPSQPSLSHSVPDVTLNPLRHLLQICTNLSPQSISIRQLPLSESPSSQLFIVNEVVPEPRSDVLAEVCAVLIARMGKMKRVGFGWEDKYAFLDFYRGRR</sequence>
<evidence type="ECO:0000256" key="3">
    <source>
        <dbReference type="ARBA" id="ARBA00022989"/>
    </source>
</evidence>
<keyword evidence="5 7" id="KW-0472">Membrane</keyword>
<keyword evidence="4" id="KW-0443">Lipid metabolism</keyword>
<dbReference type="EMBL" id="KN835136">
    <property type="protein sequence ID" value="KIK48657.1"/>
    <property type="molecule type" value="Genomic_DNA"/>
</dbReference>
<keyword evidence="3 7" id="KW-1133">Transmembrane helix</keyword>
<evidence type="ECO:0000256" key="6">
    <source>
        <dbReference type="ARBA" id="ARBA00023315"/>
    </source>
</evidence>
<protein>
    <recommendedName>
        <fullName evidence="10">Phospholipid/glycerol acyltransferase domain-containing protein</fullName>
    </recommendedName>
</protein>
<reference evidence="9" key="2">
    <citation type="submission" date="2015-01" db="EMBL/GenBank/DDBJ databases">
        <title>Evolutionary Origins and Diversification of the Mycorrhizal Mutualists.</title>
        <authorList>
            <consortium name="DOE Joint Genome Institute"/>
            <consortium name="Mycorrhizal Genomics Consortium"/>
            <person name="Kohler A."/>
            <person name="Kuo A."/>
            <person name="Nagy L.G."/>
            <person name="Floudas D."/>
            <person name="Copeland A."/>
            <person name="Barry K.W."/>
            <person name="Cichocki N."/>
            <person name="Veneault-Fourrey C."/>
            <person name="LaButti K."/>
            <person name="Lindquist E.A."/>
            <person name="Lipzen A."/>
            <person name="Lundell T."/>
            <person name="Morin E."/>
            <person name="Murat C."/>
            <person name="Riley R."/>
            <person name="Ohm R."/>
            <person name="Sun H."/>
            <person name="Tunlid A."/>
            <person name="Henrissat B."/>
            <person name="Grigoriev I.V."/>
            <person name="Hibbett D.S."/>
            <person name="Martin F."/>
        </authorList>
    </citation>
    <scope>NUCLEOTIDE SEQUENCE [LARGE SCALE GENOMIC DNA]</scope>
    <source>
        <strain evidence="9">UH-Slu-Lm8-n1</strain>
    </source>
</reference>
<evidence type="ECO:0000256" key="2">
    <source>
        <dbReference type="ARBA" id="ARBA00022692"/>
    </source>
</evidence>
<accession>A0A0D0BSK8</accession>
<dbReference type="OrthoDB" id="272512at2759"/>
<keyword evidence="6" id="KW-0012">Acyltransferase</keyword>
<dbReference type="STRING" id="930992.A0A0D0BSK8"/>
<evidence type="ECO:0000313" key="8">
    <source>
        <dbReference type="EMBL" id="KIK48657.1"/>
    </source>
</evidence>
<dbReference type="Proteomes" id="UP000054485">
    <property type="component" value="Unassembled WGS sequence"/>
</dbReference>
<dbReference type="PANTHER" id="PTHR23063">
    <property type="entry name" value="PHOSPHOLIPID ACYLTRANSFERASE"/>
    <property type="match status" value="1"/>
</dbReference>
<reference evidence="8 9" key="1">
    <citation type="submission" date="2014-04" db="EMBL/GenBank/DDBJ databases">
        <authorList>
            <consortium name="DOE Joint Genome Institute"/>
            <person name="Kuo A."/>
            <person name="Ruytinx J."/>
            <person name="Rineau F."/>
            <person name="Colpaert J."/>
            <person name="Kohler A."/>
            <person name="Nagy L.G."/>
            <person name="Floudas D."/>
            <person name="Copeland A."/>
            <person name="Barry K.W."/>
            <person name="Cichocki N."/>
            <person name="Veneault-Fourrey C."/>
            <person name="LaButti K."/>
            <person name="Lindquist E.A."/>
            <person name="Lipzen A."/>
            <person name="Lundell T."/>
            <person name="Morin E."/>
            <person name="Murat C."/>
            <person name="Sun H."/>
            <person name="Tunlid A."/>
            <person name="Henrissat B."/>
            <person name="Grigoriev I.V."/>
            <person name="Hibbett D.S."/>
            <person name="Martin F."/>
            <person name="Nordberg H.P."/>
            <person name="Cantor M.N."/>
            <person name="Hua S.X."/>
        </authorList>
    </citation>
    <scope>NUCLEOTIDE SEQUENCE [LARGE SCALE GENOMIC DNA]</scope>
    <source>
        <strain evidence="8 9">UH-Slu-Lm8-n1</strain>
    </source>
</reference>